<evidence type="ECO:0000259" key="2">
    <source>
        <dbReference type="Pfam" id="PF20434"/>
    </source>
</evidence>
<keyword evidence="1 3" id="KW-0378">Hydrolase</keyword>
<evidence type="ECO:0000313" key="3">
    <source>
        <dbReference type="EMBL" id="MFD1002858.1"/>
    </source>
</evidence>
<accession>A0ABW3K9T2</accession>
<protein>
    <submittedName>
        <fullName evidence="3">Alpha/beta hydrolase</fullName>
    </submittedName>
</protein>
<dbReference type="Proteomes" id="UP001597112">
    <property type="component" value="Unassembled WGS sequence"/>
</dbReference>
<organism evidence="3 4">
    <name type="scientific">Ohtaekwangia kribbensis</name>
    <dbReference type="NCBI Taxonomy" id="688913"/>
    <lineage>
        <taxon>Bacteria</taxon>
        <taxon>Pseudomonadati</taxon>
        <taxon>Bacteroidota</taxon>
        <taxon>Cytophagia</taxon>
        <taxon>Cytophagales</taxon>
        <taxon>Fulvivirgaceae</taxon>
        <taxon>Ohtaekwangia</taxon>
    </lineage>
</organism>
<name>A0ABW3K9T2_9BACT</name>
<keyword evidence="4" id="KW-1185">Reference proteome</keyword>
<dbReference type="GO" id="GO:0016787">
    <property type="term" value="F:hydrolase activity"/>
    <property type="evidence" value="ECO:0007669"/>
    <property type="project" value="UniProtKB-KW"/>
</dbReference>
<evidence type="ECO:0000256" key="1">
    <source>
        <dbReference type="ARBA" id="ARBA00022801"/>
    </source>
</evidence>
<dbReference type="RefSeq" id="WP_377584641.1">
    <property type="nucleotide sequence ID" value="NZ_JBHTKA010000014.1"/>
</dbReference>
<dbReference type="SUPFAM" id="SSF53474">
    <property type="entry name" value="alpha/beta-Hydrolases"/>
    <property type="match status" value="1"/>
</dbReference>
<comment type="caution">
    <text evidence="3">The sequence shown here is derived from an EMBL/GenBank/DDBJ whole genome shotgun (WGS) entry which is preliminary data.</text>
</comment>
<proteinExistence type="predicted"/>
<sequence length="327" mass="37323">MLIHHRYSQNHTPRLHFTLIVLALSLLSIVHTSAQQVTIDADIEKKTFTFATRDSAVLQLDVYRYSGTPANSPCIIFVFGGGFIRGSRDARIYNRYFNTLVKNNYVVISISYRLGMQGAKRITPFRVKPLRNAIAMAVEDLYDATNWTLKNAHTLGVDPAKIILSGSSAGAITILQADYEKCNGHEIAKVLPENFRYAGVIAFAGAILSFNGALKYKNSPPAPTMLFHGTKDNLVVYNKIRFLYKGFYGSSHIAKVFRKKKYPHYIYREVGMGHESSYTPMNNKQQEILWFIEQYILNKKPYLMDISFDDLQKVRTMHITRDALYER</sequence>
<dbReference type="PANTHER" id="PTHR48081">
    <property type="entry name" value="AB HYDROLASE SUPERFAMILY PROTEIN C4A8.06C"/>
    <property type="match status" value="1"/>
</dbReference>
<reference evidence="4" key="1">
    <citation type="journal article" date="2019" name="Int. J. Syst. Evol. Microbiol.">
        <title>The Global Catalogue of Microorganisms (GCM) 10K type strain sequencing project: providing services to taxonomists for standard genome sequencing and annotation.</title>
        <authorList>
            <consortium name="The Broad Institute Genomics Platform"/>
            <consortium name="The Broad Institute Genome Sequencing Center for Infectious Disease"/>
            <person name="Wu L."/>
            <person name="Ma J."/>
        </authorList>
    </citation>
    <scope>NUCLEOTIDE SEQUENCE [LARGE SCALE GENOMIC DNA]</scope>
    <source>
        <strain evidence="4">CCUG 58938</strain>
    </source>
</reference>
<dbReference type="InterPro" id="IPR050300">
    <property type="entry name" value="GDXG_lipolytic_enzyme"/>
</dbReference>
<dbReference type="InterPro" id="IPR029058">
    <property type="entry name" value="AB_hydrolase_fold"/>
</dbReference>
<dbReference type="Pfam" id="PF20434">
    <property type="entry name" value="BD-FAE"/>
    <property type="match status" value="1"/>
</dbReference>
<dbReference type="InterPro" id="IPR049492">
    <property type="entry name" value="BD-FAE-like_dom"/>
</dbReference>
<feature type="domain" description="BD-FAE-like" evidence="2">
    <location>
        <begin position="60"/>
        <end position="172"/>
    </location>
</feature>
<dbReference type="PANTHER" id="PTHR48081:SF8">
    <property type="entry name" value="ALPHA_BETA HYDROLASE FOLD-3 DOMAIN-CONTAINING PROTEIN-RELATED"/>
    <property type="match status" value="1"/>
</dbReference>
<gene>
    <name evidence="3" type="ORF">ACFQ21_26260</name>
</gene>
<dbReference type="EMBL" id="JBHTKA010000014">
    <property type="protein sequence ID" value="MFD1002858.1"/>
    <property type="molecule type" value="Genomic_DNA"/>
</dbReference>
<dbReference type="Gene3D" id="3.40.50.1820">
    <property type="entry name" value="alpha/beta hydrolase"/>
    <property type="match status" value="1"/>
</dbReference>
<evidence type="ECO:0000313" key="4">
    <source>
        <dbReference type="Proteomes" id="UP001597112"/>
    </source>
</evidence>